<evidence type="ECO:0000313" key="2">
    <source>
        <dbReference type="EMBL" id="TRZ10400.1"/>
    </source>
</evidence>
<proteinExistence type="predicted"/>
<evidence type="ECO:0000313" key="3">
    <source>
        <dbReference type="Proteomes" id="UP000796761"/>
    </source>
</evidence>
<dbReference type="Proteomes" id="UP000796761">
    <property type="component" value="Unassembled WGS sequence"/>
</dbReference>
<evidence type="ECO:0000256" key="1">
    <source>
        <dbReference type="SAM" id="MobiDB-lite"/>
    </source>
</evidence>
<organism evidence="2 3">
    <name type="scientific">Zosterops borbonicus</name>
    <dbReference type="NCBI Taxonomy" id="364589"/>
    <lineage>
        <taxon>Eukaryota</taxon>
        <taxon>Metazoa</taxon>
        <taxon>Chordata</taxon>
        <taxon>Craniata</taxon>
        <taxon>Vertebrata</taxon>
        <taxon>Euteleostomi</taxon>
        <taxon>Archelosauria</taxon>
        <taxon>Archosauria</taxon>
        <taxon>Dinosauria</taxon>
        <taxon>Saurischia</taxon>
        <taxon>Theropoda</taxon>
        <taxon>Coelurosauria</taxon>
        <taxon>Aves</taxon>
        <taxon>Neognathae</taxon>
        <taxon>Neoaves</taxon>
        <taxon>Telluraves</taxon>
        <taxon>Australaves</taxon>
        <taxon>Passeriformes</taxon>
        <taxon>Sylvioidea</taxon>
        <taxon>Zosteropidae</taxon>
        <taxon>Zosterops</taxon>
    </lineage>
</organism>
<name>A0A8K1LDY7_9PASS</name>
<accession>A0A8K1LDY7</accession>
<feature type="compositionally biased region" description="Polar residues" evidence="1">
    <location>
        <begin position="242"/>
        <end position="254"/>
    </location>
</feature>
<protein>
    <submittedName>
        <fullName evidence="2">Uncharacterized protein</fullName>
    </submittedName>
</protein>
<feature type="region of interest" description="Disordered" evidence="1">
    <location>
        <begin position="233"/>
        <end position="254"/>
    </location>
</feature>
<comment type="caution">
    <text evidence="2">The sequence shown here is derived from an EMBL/GenBank/DDBJ whole genome shotgun (WGS) entry which is preliminary data.</text>
</comment>
<reference evidence="2" key="1">
    <citation type="submission" date="2019-04" db="EMBL/GenBank/DDBJ databases">
        <title>Genome assembly of Zosterops borbonicus 15179.</title>
        <authorList>
            <person name="Leroy T."/>
            <person name="Anselmetti Y."/>
            <person name="Tilak M.-K."/>
            <person name="Nabholz B."/>
        </authorList>
    </citation>
    <scope>NUCLEOTIDE SEQUENCE</scope>
    <source>
        <strain evidence="2">HGM_15179</strain>
        <tissue evidence="2">Muscle</tissue>
    </source>
</reference>
<keyword evidence="3" id="KW-1185">Reference proteome</keyword>
<dbReference type="EMBL" id="SWJQ01000872">
    <property type="protein sequence ID" value="TRZ10400.1"/>
    <property type="molecule type" value="Genomic_DNA"/>
</dbReference>
<dbReference type="AlphaFoldDB" id="A0A8K1LDY7"/>
<feature type="region of interest" description="Disordered" evidence="1">
    <location>
        <begin position="99"/>
        <end position="122"/>
    </location>
</feature>
<sequence>MGDQAIQDMEQAEVLNNFFASVSAGKCSSYTALVAEGKGRDWENIELPPVVLPDDKLSTPGELTQHLFYQNPLAYGTAQCPLCKKENWKFTSPSALPTHPGQLEHWGPRPLGTTRETSRTEESTCKGEGKYVNDFREMMFMLQKKPRNLCAMTAWQPLNKCVLADWISRVIPSRTQNWICTPVATAGYRQLSMSENLYLGNASEEAPKPLCHDCLATIKQVCPGRLDLKSDPIQDPELDLHTSGNSRLQATEYE</sequence>
<gene>
    <name evidence="2" type="ORF">HGM15179_016712</name>
</gene>